<dbReference type="PANTHER" id="PTHR35395:SF1">
    <property type="entry name" value="DUF6536 DOMAIN-CONTAINING PROTEIN"/>
    <property type="match status" value="1"/>
</dbReference>
<dbReference type="OrthoDB" id="5429634at2759"/>
<accession>A0A9P8KYI0</accession>
<dbReference type="AlphaFoldDB" id="A0A9P8KYI0"/>
<name>A0A9P8KYI0_9PEZI</name>
<organism evidence="2 3">
    <name type="scientific">Glutinoglossum americanum</name>
    <dbReference type="NCBI Taxonomy" id="1670608"/>
    <lineage>
        <taxon>Eukaryota</taxon>
        <taxon>Fungi</taxon>
        <taxon>Dikarya</taxon>
        <taxon>Ascomycota</taxon>
        <taxon>Pezizomycotina</taxon>
        <taxon>Geoglossomycetes</taxon>
        <taxon>Geoglossales</taxon>
        <taxon>Geoglossaceae</taxon>
        <taxon>Glutinoglossum</taxon>
    </lineage>
</organism>
<reference evidence="2" key="1">
    <citation type="submission" date="2021-03" db="EMBL/GenBank/DDBJ databases">
        <title>Comparative genomics and phylogenomic investigation of the class Geoglossomycetes provide insights into ecological specialization and systematics.</title>
        <authorList>
            <person name="Melie T."/>
            <person name="Pirro S."/>
            <person name="Miller A.N."/>
            <person name="Quandt A."/>
        </authorList>
    </citation>
    <scope>NUCLEOTIDE SEQUENCE</scope>
    <source>
        <strain evidence="2">GBOQ0MN5Z8</strain>
    </source>
</reference>
<proteinExistence type="predicted"/>
<sequence>MSVYNSAVFDMLAANEYNIAVVSEDFLTGAKWNTANSNASSAIQRMWEQSSKFERLDRELCIKAYGSSFVSDRNDVIVVSEKTDPDNALLGYLDWAYPEYQNSWICNTTTTKSLQLETIPIEHFDCSPSVALEGIESWVMAGEPVSYCLSRPVDEKCRLQFSLHIMIVVIVCNAVKSVCMIVTGKWVTGEKKKKGDGPLIVVGDAVASFLETEDERTKGMCLLTKREVEGGAWRLMPGPRKWEPKRKFWFLASWKRWVGANVLGKKKKQNLPSENTPYKLSLLQLISSKSCLTSLGLIGYLFSLGLHRISVSEDIGSLWRLGFGTITPSTLIPMKLHPLATNSLLANVLIANLPQALMSVIYLSYNGVFTCMLVAKEWSRFADQRRGLRVTEPKGSQTSSHFLSLPYAYAAPLLVFSVTIHWLVSQSIFLAQIVVFSPTGQPNPSVSVSTCGYSPIAIIFAMAAAGLLVASNLALGFRRYRADIPLVGSCSVAISAACHRSKLEGPEIAYEKVQWGVVRRNEEEVGSTYGHCSFSAEEVEVPEIGVYYAGESSPDLRPGAEGGISF</sequence>
<dbReference type="Proteomes" id="UP000698800">
    <property type="component" value="Unassembled WGS sequence"/>
</dbReference>
<keyword evidence="1" id="KW-0472">Membrane</keyword>
<keyword evidence="1" id="KW-0812">Transmembrane</keyword>
<dbReference type="EMBL" id="JAGHQL010000052">
    <property type="protein sequence ID" value="KAH0542508.1"/>
    <property type="molecule type" value="Genomic_DNA"/>
</dbReference>
<feature type="transmembrane region" description="Helical" evidence="1">
    <location>
        <begin position="356"/>
        <end position="375"/>
    </location>
</feature>
<evidence type="ECO:0000313" key="3">
    <source>
        <dbReference type="Proteomes" id="UP000698800"/>
    </source>
</evidence>
<evidence type="ECO:0000256" key="1">
    <source>
        <dbReference type="SAM" id="Phobius"/>
    </source>
</evidence>
<evidence type="ECO:0000313" key="2">
    <source>
        <dbReference type="EMBL" id="KAH0542508.1"/>
    </source>
</evidence>
<gene>
    <name evidence="2" type="ORF">FGG08_003104</name>
</gene>
<keyword evidence="1" id="KW-1133">Transmembrane helix</keyword>
<keyword evidence="3" id="KW-1185">Reference proteome</keyword>
<feature type="transmembrane region" description="Helical" evidence="1">
    <location>
        <begin position="456"/>
        <end position="475"/>
    </location>
</feature>
<comment type="caution">
    <text evidence="2">The sequence shown here is derived from an EMBL/GenBank/DDBJ whole genome shotgun (WGS) entry which is preliminary data.</text>
</comment>
<feature type="transmembrane region" description="Helical" evidence="1">
    <location>
        <begin position="407"/>
        <end position="436"/>
    </location>
</feature>
<protein>
    <submittedName>
        <fullName evidence="2">Uncharacterized protein</fullName>
    </submittedName>
</protein>
<dbReference type="PANTHER" id="PTHR35395">
    <property type="entry name" value="DUF6536 DOMAIN-CONTAINING PROTEIN"/>
    <property type="match status" value="1"/>
</dbReference>